<organism evidence="2 3">
    <name type="scientific">Lyngbya aestuarii BL J</name>
    <dbReference type="NCBI Taxonomy" id="1348334"/>
    <lineage>
        <taxon>Bacteria</taxon>
        <taxon>Bacillati</taxon>
        <taxon>Cyanobacteriota</taxon>
        <taxon>Cyanophyceae</taxon>
        <taxon>Oscillatoriophycideae</taxon>
        <taxon>Oscillatoriales</taxon>
        <taxon>Microcoleaceae</taxon>
        <taxon>Lyngbya</taxon>
    </lineage>
</organism>
<dbReference type="EMBL" id="AUZM01000013">
    <property type="protein sequence ID" value="ERT08172.1"/>
    <property type="molecule type" value="Genomic_DNA"/>
</dbReference>
<gene>
    <name evidence="2" type="ORF">M595_1812</name>
</gene>
<sequence length="410" mass="46493">MAIRFSIVITTYNRLNLLKRAIDSALKQTVPCEVVIADDCSSDGTEEYVKNLCQSQLQQSDRRLIYHRNERNSGHSQTMNMGVSVASGEWIKPVDDDDYLAPNCIEEMAQAIAIHHTTITPETNSKAVICSAQAAQVDPNGRELSRTRIIGPGKAFYIPQSDIHYGMLLEQVPFGTPVQVAYRRDAFLKSGGWDSSLDVNFDDIDSWIKIAQFGDAIFINRCLAYRTVWPGAYNQKLSLEKRLRTNILIKEKIYPLIHQKHHHRLPDLAQIRNYLRLHWGLVALKAAKINPAFKMASSAVLSQKAWKILLLSMATRNQPKLSEVSFSELENNRSTVHPDVEADIHNPQQLKTYLKLRSGLTAVQRGKLNKAYKNLFPSLFSPANFKVFMNLLILENSKDIVTIQKHILIQ</sequence>
<proteinExistence type="predicted"/>
<dbReference type="Proteomes" id="UP000017127">
    <property type="component" value="Unassembled WGS sequence"/>
</dbReference>
<dbReference type="InterPro" id="IPR001173">
    <property type="entry name" value="Glyco_trans_2-like"/>
</dbReference>
<name>U7QLM2_9CYAN</name>
<dbReference type="CDD" id="cd00761">
    <property type="entry name" value="Glyco_tranf_GTA_type"/>
    <property type="match status" value="1"/>
</dbReference>
<dbReference type="AlphaFoldDB" id="U7QLM2"/>
<accession>U7QLM2</accession>
<dbReference type="Pfam" id="PF00535">
    <property type="entry name" value="Glycos_transf_2"/>
    <property type="match status" value="1"/>
</dbReference>
<dbReference type="InterPro" id="IPR050834">
    <property type="entry name" value="Glycosyltransf_2"/>
</dbReference>
<comment type="caution">
    <text evidence="2">The sequence shown here is derived from an EMBL/GenBank/DDBJ whole genome shotgun (WGS) entry which is preliminary data.</text>
</comment>
<evidence type="ECO:0000313" key="2">
    <source>
        <dbReference type="EMBL" id="ERT08172.1"/>
    </source>
</evidence>
<dbReference type="Gene3D" id="3.90.550.10">
    <property type="entry name" value="Spore Coat Polysaccharide Biosynthesis Protein SpsA, Chain A"/>
    <property type="match status" value="1"/>
</dbReference>
<feature type="domain" description="Glycosyltransferase 2-like" evidence="1">
    <location>
        <begin position="6"/>
        <end position="187"/>
    </location>
</feature>
<dbReference type="SUPFAM" id="SSF53448">
    <property type="entry name" value="Nucleotide-diphospho-sugar transferases"/>
    <property type="match status" value="1"/>
</dbReference>
<evidence type="ECO:0000259" key="1">
    <source>
        <dbReference type="Pfam" id="PF00535"/>
    </source>
</evidence>
<evidence type="ECO:0000313" key="3">
    <source>
        <dbReference type="Proteomes" id="UP000017127"/>
    </source>
</evidence>
<dbReference type="InterPro" id="IPR029044">
    <property type="entry name" value="Nucleotide-diphossugar_trans"/>
</dbReference>
<protein>
    <submittedName>
        <fullName evidence="2">Glycosyl transferase 2 family protein</fullName>
    </submittedName>
</protein>
<dbReference type="PATRIC" id="fig|1348334.3.peg.1766"/>
<dbReference type="GO" id="GO:0016740">
    <property type="term" value="F:transferase activity"/>
    <property type="evidence" value="ECO:0007669"/>
    <property type="project" value="UniProtKB-KW"/>
</dbReference>
<keyword evidence="3" id="KW-1185">Reference proteome</keyword>
<keyword evidence="2" id="KW-0808">Transferase</keyword>
<reference evidence="2 3" key="1">
    <citation type="journal article" date="2013" name="Front. Microbiol.">
        <title>Comparative genomic analyses of the cyanobacterium, Lyngbya aestuarii BL J, a powerful hydrogen producer.</title>
        <authorList>
            <person name="Kothari A."/>
            <person name="Vaughn M."/>
            <person name="Garcia-Pichel F."/>
        </authorList>
    </citation>
    <scope>NUCLEOTIDE SEQUENCE [LARGE SCALE GENOMIC DNA]</scope>
    <source>
        <strain evidence="2 3">BL J</strain>
    </source>
</reference>
<dbReference type="PANTHER" id="PTHR43685">
    <property type="entry name" value="GLYCOSYLTRANSFERASE"/>
    <property type="match status" value="1"/>
</dbReference>
<dbReference type="PANTHER" id="PTHR43685:SF2">
    <property type="entry name" value="GLYCOSYLTRANSFERASE 2-LIKE DOMAIN-CONTAINING PROTEIN"/>
    <property type="match status" value="1"/>
</dbReference>